<feature type="domain" description="PAC" evidence="11">
    <location>
        <begin position="85"/>
        <end position="137"/>
    </location>
</feature>
<dbReference type="InterPro" id="IPR036890">
    <property type="entry name" value="HATPase_C_sf"/>
</dbReference>
<accession>A0ABS5UCY8</accession>
<proteinExistence type="predicted"/>
<keyword evidence="7" id="KW-0067">ATP-binding</keyword>
<dbReference type="InterPro" id="IPR036097">
    <property type="entry name" value="HisK_dim/P_sf"/>
</dbReference>
<evidence type="ECO:0000259" key="11">
    <source>
        <dbReference type="PROSITE" id="PS50113"/>
    </source>
</evidence>
<evidence type="ECO:0000256" key="5">
    <source>
        <dbReference type="ARBA" id="ARBA00022741"/>
    </source>
</evidence>
<dbReference type="Pfam" id="PF02518">
    <property type="entry name" value="HATPase_c"/>
    <property type="match status" value="1"/>
</dbReference>
<dbReference type="PANTHER" id="PTHR43065">
    <property type="entry name" value="SENSOR HISTIDINE KINASE"/>
    <property type="match status" value="1"/>
</dbReference>
<evidence type="ECO:0000256" key="1">
    <source>
        <dbReference type="ARBA" id="ARBA00000085"/>
    </source>
</evidence>
<comment type="caution">
    <text evidence="12">The sequence shown here is derived from an EMBL/GenBank/DDBJ whole genome shotgun (WGS) entry which is preliminary data.</text>
</comment>
<dbReference type="RefSeq" id="WP_214301590.1">
    <property type="nucleotide sequence ID" value="NZ_JAHDYS010000023.1"/>
</dbReference>
<keyword evidence="6" id="KW-0418">Kinase</keyword>
<dbReference type="InterPro" id="IPR005467">
    <property type="entry name" value="His_kinase_dom"/>
</dbReference>
<dbReference type="CDD" id="cd00082">
    <property type="entry name" value="HisKA"/>
    <property type="match status" value="1"/>
</dbReference>
<dbReference type="InterPro" id="IPR004358">
    <property type="entry name" value="Sig_transdc_His_kin-like_C"/>
</dbReference>
<evidence type="ECO:0000256" key="8">
    <source>
        <dbReference type="ARBA" id="ARBA00023012"/>
    </source>
</evidence>
<evidence type="ECO:0000259" key="10">
    <source>
        <dbReference type="PROSITE" id="PS50112"/>
    </source>
</evidence>
<evidence type="ECO:0000313" key="12">
    <source>
        <dbReference type="EMBL" id="MBT1073506.1"/>
    </source>
</evidence>
<reference evidence="12 13" key="1">
    <citation type="submission" date="2021-05" db="EMBL/GenBank/DDBJ databases">
        <title>The draft genome of Geobacter chapellei DSM 13688.</title>
        <authorList>
            <person name="Xu Z."/>
            <person name="Masuda Y."/>
            <person name="Itoh H."/>
            <person name="Senoo K."/>
        </authorList>
    </citation>
    <scope>NUCLEOTIDE SEQUENCE [LARGE SCALE GENOMIC DNA]</scope>
    <source>
        <strain evidence="12 13">DSM 13688</strain>
    </source>
</reference>
<dbReference type="InterPro" id="IPR003594">
    <property type="entry name" value="HATPase_dom"/>
</dbReference>
<keyword evidence="5" id="KW-0547">Nucleotide-binding</keyword>
<evidence type="ECO:0000313" key="13">
    <source>
        <dbReference type="Proteomes" id="UP000784128"/>
    </source>
</evidence>
<name>A0ABS5UCY8_9BACT</name>
<dbReference type="Proteomes" id="UP000784128">
    <property type="component" value="Unassembled WGS sequence"/>
</dbReference>
<sequence length="368" mass="40425">MPIDQNSHSRSGPADYYATVIDSVGDGVIVVDQERVITLCNPAAEEITGFSRRQVVGISFEKLFAQETTLLEILTKTIRTGITISDNDNVMIRTTGKVIPVGVTCYPLTLPNGENIGAILTLKDITYIRELEATIRQADRLSTLGTLAAGLAHEVKNPLGGIKGAAQLLEQELGEDSDQRECTGVILRETDRIDRIIRELLDLASPRRLKLAPVNLHRVLADILQLQKHSVMDREISIVANFDPSIPPLMADGEMLTRLFLNLILNSMEALGESGRLTVTSRVLSDYRMAQNERQSRMVAVEISDTGPGIAPEDLENIWTPFFTKRSGGTGLGLTICHKIVSEHRGQIKVESSLNHGTKFTVLLPLVQ</sequence>
<evidence type="ECO:0000256" key="3">
    <source>
        <dbReference type="ARBA" id="ARBA00022553"/>
    </source>
</evidence>
<organism evidence="12 13">
    <name type="scientific">Pelotalea chapellei</name>
    <dbReference type="NCBI Taxonomy" id="44671"/>
    <lineage>
        <taxon>Bacteria</taxon>
        <taxon>Pseudomonadati</taxon>
        <taxon>Thermodesulfobacteriota</taxon>
        <taxon>Desulfuromonadia</taxon>
        <taxon>Geobacterales</taxon>
        <taxon>Geobacteraceae</taxon>
        <taxon>Pelotalea</taxon>
    </lineage>
</organism>
<dbReference type="PANTHER" id="PTHR43065:SF10">
    <property type="entry name" value="PEROXIDE STRESS-ACTIVATED HISTIDINE KINASE MAK3"/>
    <property type="match status" value="1"/>
</dbReference>
<dbReference type="InterPro" id="IPR000014">
    <property type="entry name" value="PAS"/>
</dbReference>
<dbReference type="SMART" id="SM00091">
    <property type="entry name" value="PAS"/>
    <property type="match status" value="1"/>
</dbReference>
<dbReference type="SUPFAM" id="SSF55785">
    <property type="entry name" value="PYP-like sensor domain (PAS domain)"/>
    <property type="match status" value="1"/>
</dbReference>
<keyword evidence="3" id="KW-0597">Phosphoprotein</keyword>
<dbReference type="Gene3D" id="1.10.287.130">
    <property type="match status" value="1"/>
</dbReference>
<dbReference type="EMBL" id="JAHDYS010000023">
    <property type="protein sequence ID" value="MBT1073506.1"/>
    <property type="molecule type" value="Genomic_DNA"/>
</dbReference>
<dbReference type="SUPFAM" id="SSF55874">
    <property type="entry name" value="ATPase domain of HSP90 chaperone/DNA topoisomerase II/histidine kinase"/>
    <property type="match status" value="1"/>
</dbReference>
<evidence type="ECO:0000256" key="4">
    <source>
        <dbReference type="ARBA" id="ARBA00022679"/>
    </source>
</evidence>
<dbReference type="Pfam" id="PF13426">
    <property type="entry name" value="PAS_9"/>
    <property type="match status" value="1"/>
</dbReference>
<gene>
    <name evidence="12" type="ORF">KJB30_17110</name>
</gene>
<dbReference type="InterPro" id="IPR003661">
    <property type="entry name" value="HisK_dim/P_dom"/>
</dbReference>
<protein>
    <recommendedName>
        <fullName evidence="2">histidine kinase</fullName>
        <ecNumber evidence="2">2.7.13.3</ecNumber>
    </recommendedName>
</protein>
<dbReference type="PROSITE" id="PS50112">
    <property type="entry name" value="PAS"/>
    <property type="match status" value="1"/>
</dbReference>
<dbReference type="InterPro" id="IPR035965">
    <property type="entry name" value="PAS-like_dom_sf"/>
</dbReference>
<dbReference type="SMART" id="SM00388">
    <property type="entry name" value="HisKA"/>
    <property type="match status" value="1"/>
</dbReference>
<dbReference type="Gene3D" id="3.30.450.20">
    <property type="entry name" value="PAS domain"/>
    <property type="match status" value="1"/>
</dbReference>
<dbReference type="PRINTS" id="PR00344">
    <property type="entry name" value="BCTRLSENSOR"/>
</dbReference>
<dbReference type="SUPFAM" id="SSF47384">
    <property type="entry name" value="Homodimeric domain of signal transducing histidine kinase"/>
    <property type="match status" value="1"/>
</dbReference>
<feature type="domain" description="PAS" evidence="10">
    <location>
        <begin position="13"/>
        <end position="57"/>
    </location>
</feature>
<feature type="domain" description="Histidine kinase" evidence="9">
    <location>
        <begin position="150"/>
        <end position="368"/>
    </location>
</feature>
<dbReference type="EC" id="2.7.13.3" evidence="2"/>
<dbReference type="PROSITE" id="PS50113">
    <property type="entry name" value="PAC"/>
    <property type="match status" value="1"/>
</dbReference>
<dbReference type="CDD" id="cd00130">
    <property type="entry name" value="PAS"/>
    <property type="match status" value="1"/>
</dbReference>
<evidence type="ECO:0000256" key="7">
    <source>
        <dbReference type="ARBA" id="ARBA00022840"/>
    </source>
</evidence>
<dbReference type="Gene3D" id="3.30.565.10">
    <property type="entry name" value="Histidine kinase-like ATPase, C-terminal domain"/>
    <property type="match status" value="1"/>
</dbReference>
<dbReference type="NCBIfam" id="TIGR00229">
    <property type="entry name" value="sensory_box"/>
    <property type="match status" value="1"/>
</dbReference>
<keyword evidence="8" id="KW-0902">Two-component regulatory system</keyword>
<dbReference type="Pfam" id="PF00512">
    <property type="entry name" value="HisKA"/>
    <property type="match status" value="1"/>
</dbReference>
<evidence type="ECO:0000256" key="2">
    <source>
        <dbReference type="ARBA" id="ARBA00012438"/>
    </source>
</evidence>
<dbReference type="SMART" id="SM00387">
    <property type="entry name" value="HATPase_c"/>
    <property type="match status" value="1"/>
</dbReference>
<dbReference type="PROSITE" id="PS50109">
    <property type="entry name" value="HIS_KIN"/>
    <property type="match status" value="1"/>
</dbReference>
<dbReference type="InterPro" id="IPR000700">
    <property type="entry name" value="PAS-assoc_C"/>
</dbReference>
<evidence type="ECO:0000256" key="6">
    <source>
        <dbReference type="ARBA" id="ARBA00022777"/>
    </source>
</evidence>
<evidence type="ECO:0000259" key="9">
    <source>
        <dbReference type="PROSITE" id="PS50109"/>
    </source>
</evidence>
<keyword evidence="4" id="KW-0808">Transferase</keyword>
<keyword evidence="13" id="KW-1185">Reference proteome</keyword>
<comment type="catalytic activity">
    <reaction evidence="1">
        <text>ATP + protein L-histidine = ADP + protein N-phospho-L-histidine.</text>
        <dbReference type="EC" id="2.7.13.3"/>
    </reaction>
</comment>